<proteinExistence type="predicted"/>
<sequence length="142" mass="15523">MELEDIQQLVPKLEVMAHSSSNPVAPGQLEGHYAPRKPLLLGKLQDLIREHGKKGVGVLSFKDSYPETCQTTLSPAGDLGEAARNLFKALRLLDSLPVSLILAEEVPDYGLGRAINDRLRRASAGSRQADSQLKPETRKETP</sequence>
<protein>
    <submittedName>
        <fullName evidence="3">Putative translation factor (SUA5)</fullName>
    </submittedName>
</protein>
<evidence type="ECO:0000313" key="4">
    <source>
        <dbReference type="Proteomes" id="UP000011910"/>
    </source>
</evidence>
<dbReference type="AlphaFoldDB" id="M7N7P0"/>
<dbReference type="Pfam" id="PF03481">
    <property type="entry name" value="Sua5_C"/>
    <property type="match status" value="1"/>
</dbReference>
<accession>M7N7P0</accession>
<dbReference type="Gene3D" id="3.40.50.11030">
    <property type="entry name" value="Threonylcarbamoyl-AMP synthase, C-terminal domain"/>
    <property type="match status" value="1"/>
</dbReference>
<evidence type="ECO:0000256" key="1">
    <source>
        <dbReference type="SAM" id="MobiDB-lite"/>
    </source>
</evidence>
<feature type="domain" description="Threonylcarbamoyl-AMP synthase C-terminal" evidence="2">
    <location>
        <begin position="3"/>
        <end position="124"/>
    </location>
</feature>
<name>M7N7P0_9BACT</name>
<comment type="caution">
    <text evidence="3">The sequence shown here is derived from an EMBL/GenBank/DDBJ whole genome shotgun (WGS) entry which is preliminary data.</text>
</comment>
<keyword evidence="4" id="KW-1185">Reference proteome</keyword>
<organism evidence="3 4">
    <name type="scientific">Cesiribacter andamanensis AMV16</name>
    <dbReference type="NCBI Taxonomy" id="1279009"/>
    <lineage>
        <taxon>Bacteria</taxon>
        <taxon>Pseudomonadati</taxon>
        <taxon>Bacteroidota</taxon>
        <taxon>Cytophagia</taxon>
        <taxon>Cytophagales</taxon>
        <taxon>Cesiribacteraceae</taxon>
        <taxon>Cesiribacter</taxon>
    </lineage>
</organism>
<dbReference type="Proteomes" id="UP000011910">
    <property type="component" value="Unassembled WGS sequence"/>
</dbReference>
<evidence type="ECO:0000313" key="3">
    <source>
        <dbReference type="EMBL" id="EMR04628.1"/>
    </source>
</evidence>
<gene>
    <name evidence="3" type="ORF">ADICEAN_00230</name>
</gene>
<feature type="compositionally biased region" description="Basic and acidic residues" evidence="1">
    <location>
        <begin position="133"/>
        <end position="142"/>
    </location>
</feature>
<feature type="region of interest" description="Disordered" evidence="1">
    <location>
        <begin position="121"/>
        <end position="142"/>
    </location>
</feature>
<reference evidence="3 4" key="1">
    <citation type="journal article" date="2013" name="Genome Announc.">
        <title>Draft Genome Sequence of Cesiribacter andamanensis Strain AMV16T, Isolated from a Soil Sample from a Mud Volcano in the Andaman Islands, India.</title>
        <authorList>
            <person name="Shivaji S."/>
            <person name="Ara S."/>
            <person name="Begum Z."/>
            <person name="Srinivas T.N."/>
            <person name="Singh A."/>
            <person name="Kumar Pinnaka A."/>
        </authorList>
    </citation>
    <scope>NUCLEOTIDE SEQUENCE [LARGE SCALE GENOMIC DNA]</scope>
    <source>
        <strain evidence="3 4">AMV16</strain>
    </source>
</reference>
<dbReference type="EMBL" id="AODQ01000003">
    <property type="protein sequence ID" value="EMR04628.1"/>
    <property type="molecule type" value="Genomic_DNA"/>
</dbReference>
<dbReference type="eggNOG" id="COG0009">
    <property type="taxonomic scope" value="Bacteria"/>
</dbReference>
<dbReference type="STRING" id="1279009.ADICEAN_00230"/>
<evidence type="ECO:0000259" key="2">
    <source>
        <dbReference type="Pfam" id="PF03481"/>
    </source>
</evidence>
<dbReference type="InterPro" id="IPR038385">
    <property type="entry name" value="Sua5/YwlC_C"/>
</dbReference>
<dbReference type="InterPro" id="IPR005145">
    <property type="entry name" value="Sua5_C"/>
</dbReference>